<evidence type="ECO:0000256" key="1">
    <source>
        <dbReference type="ARBA" id="ARBA00010688"/>
    </source>
</evidence>
<keyword evidence="3 5" id="KW-0418">Kinase</keyword>
<dbReference type="InterPro" id="IPR029056">
    <property type="entry name" value="Ribokinase-like"/>
</dbReference>
<evidence type="ECO:0000313" key="6">
    <source>
        <dbReference type="Proteomes" id="UP000191112"/>
    </source>
</evidence>
<comment type="similarity">
    <text evidence="1">Belongs to the carbohydrate kinase PfkB family.</text>
</comment>
<dbReference type="Gene3D" id="3.40.1190.20">
    <property type="match status" value="1"/>
</dbReference>
<evidence type="ECO:0000256" key="2">
    <source>
        <dbReference type="ARBA" id="ARBA00022679"/>
    </source>
</evidence>
<accession>A0A1T5DI36</accession>
<dbReference type="GO" id="GO:0016301">
    <property type="term" value="F:kinase activity"/>
    <property type="evidence" value="ECO:0007669"/>
    <property type="project" value="UniProtKB-KW"/>
</dbReference>
<dbReference type="PROSITE" id="PS00583">
    <property type="entry name" value="PFKB_KINASES_1"/>
    <property type="match status" value="1"/>
</dbReference>
<dbReference type="GO" id="GO:0005829">
    <property type="term" value="C:cytosol"/>
    <property type="evidence" value="ECO:0007669"/>
    <property type="project" value="TreeGrafter"/>
</dbReference>
<dbReference type="PANTHER" id="PTHR10584">
    <property type="entry name" value="SUGAR KINASE"/>
    <property type="match status" value="1"/>
</dbReference>
<sequence length="295" mass="32081">MIKVTQKHPLIVVVGSSSIDFVLETSKIPQANDTILASESKSFLGGKGANQAIATARLGANVYLVSCVGMDPYGQQVIRNLDDEGVNVAFINETDEPTGTAYVTTSAEGNAIVVIPGANYKLGKRYIDEADRFIQSADLVLMQMEIPAETINYVAQKCKKYSKKLGVYAAPAAQLSQEVVDAATFIVAKNHDVKNVFGDVPVESIMKSLPNKLFLRDDANSTSYYDGAEMKYFRENPSEMVNKMGMGDAFTSGFAIALLHQNNIEDCVKFGNKIALRAASQLDSQKGLPYLKEIK</sequence>
<dbReference type="SUPFAM" id="SSF53613">
    <property type="entry name" value="Ribokinase-like"/>
    <property type="match status" value="1"/>
</dbReference>
<keyword evidence="6" id="KW-1185">Reference proteome</keyword>
<dbReference type="InterPro" id="IPR011611">
    <property type="entry name" value="PfkB_dom"/>
</dbReference>
<organism evidence="5 6">
    <name type="scientific">Soonwooa buanensis</name>
    <dbReference type="NCBI Taxonomy" id="619805"/>
    <lineage>
        <taxon>Bacteria</taxon>
        <taxon>Pseudomonadati</taxon>
        <taxon>Bacteroidota</taxon>
        <taxon>Flavobacteriia</taxon>
        <taxon>Flavobacteriales</taxon>
        <taxon>Weeksellaceae</taxon>
        <taxon>Chryseobacterium group</taxon>
        <taxon>Soonwooa</taxon>
    </lineage>
</organism>
<dbReference type="RefSeq" id="WP_317041885.1">
    <property type="nucleotide sequence ID" value="NZ_FUYZ01000002.1"/>
</dbReference>
<dbReference type="Pfam" id="PF00294">
    <property type="entry name" value="PfkB"/>
    <property type="match status" value="1"/>
</dbReference>
<dbReference type="PRINTS" id="PR00990">
    <property type="entry name" value="RIBOKINASE"/>
</dbReference>
<dbReference type="PANTHER" id="PTHR10584:SF166">
    <property type="entry name" value="RIBOKINASE"/>
    <property type="match status" value="1"/>
</dbReference>
<evidence type="ECO:0000256" key="3">
    <source>
        <dbReference type="ARBA" id="ARBA00022777"/>
    </source>
</evidence>
<evidence type="ECO:0000313" key="5">
    <source>
        <dbReference type="EMBL" id="SKB71382.1"/>
    </source>
</evidence>
<feature type="domain" description="Carbohydrate kinase PfkB" evidence="4">
    <location>
        <begin position="10"/>
        <end position="286"/>
    </location>
</feature>
<dbReference type="Proteomes" id="UP000191112">
    <property type="component" value="Unassembled WGS sequence"/>
</dbReference>
<name>A0A1T5DI36_9FLAO</name>
<reference evidence="5 6" key="1">
    <citation type="submission" date="2017-02" db="EMBL/GenBank/DDBJ databases">
        <authorList>
            <person name="Peterson S.W."/>
        </authorList>
    </citation>
    <scope>NUCLEOTIDE SEQUENCE [LARGE SCALE GENOMIC DNA]</scope>
    <source>
        <strain evidence="5 6">DSM 22323</strain>
    </source>
</reference>
<dbReference type="STRING" id="619805.SAMN05660477_00751"/>
<dbReference type="EMBL" id="FUYZ01000002">
    <property type="protein sequence ID" value="SKB71382.1"/>
    <property type="molecule type" value="Genomic_DNA"/>
</dbReference>
<dbReference type="AlphaFoldDB" id="A0A1T5DI36"/>
<dbReference type="GO" id="GO:0006796">
    <property type="term" value="P:phosphate-containing compound metabolic process"/>
    <property type="evidence" value="ECO:0007669"/>
    <property type="project" value="UniProtKB-ARBA"/>
</dbReference>
<dbReference type="InterPro" id="IPR002173">
    <property type="entry name" value="Carboh/pur_kinase_PfkB_CS"/>
</dbReference>
<protein>
    <submittedName>
        <fullName evidence="5">Ribokinase</fullName>
    </submittedName>
</protein>
<gene>
    <name evidence="5" type="ORF">SAMN05660477_00751</name>
</gene>
<dbReference type="InterPro" id="IPR002139">
    <property type="entry name" value="Ribo/fructo_kinase"/>
</dbReference>
<keyword evidence="2" id="KW-0808">Transferase</keyword>
<evidence type="ECO:0000259" key="4">
    <source>
        <dbReference type="Pfam" id="PF00294"/>
    </source>
</evidence>
<proteinExistence type="inferred from homology"/>